<dbReference type="AlphaFoldDB" id="A0A022QRQ5"/>
<dbReference type="Proteomes" id="UP000030748">
    <property type="component" value="Unassembled WGS sequence"/>
</dbReference>
<accession>A0A022QRQ5</accession>
<dbReference type="SUPFAM" id="SSF81483">
    <property type="entry name" value="Bacterial photosystem II reaction centre, L and M subunits"/>
    <property type="match status" value="1"/>
</dbReference>
<gene>
    <name evidence="1" type="ORF">MIMGU_mgv1a023698mg</name>
</gene>
<name>A0A022QRQ5_ERYGU</name>
<organism evidence="1 2">
    <name type="scientific">Erythranthe guttata</name>
    <name type="common">Yellow monkey flower</name>
    <name type="synonym">Mimulus guttatus</name>
    <dbReference type="NCBI Taxonomy" id="4155"/>
    <lineage>
        <taxon>Eukaryota</taxon>
        <taxon>Viridiplantae</taxon>
        <taxon>Streptophyta</taxon>
        <taxon>Embryophyta</taxon>
        <taxon>Tracheophyta</taxon>
        <taxon>Spermatophyta</taxon>
        <taxon>Magnoliopsida</taxon>
        <taxon>eudicotyledons</taxon>
        <taxon>Gunneridae</taxon>
        <taxon>Pentapetalae</taxon>
        <taxon>asterids</taxon>
        <taxon>lamiids</taxon>
        <taxon>Lamiales</taxon>
        <taxon>Phrymaceae</taxon>
        <taxon>Erythranthe</taxon>
    </lineage>
</organism>
<dbReference type="EMBL" id="KI631098">
    <property type="protein sequence ID" value="EYU30264.1"/>
    <property type="molecule type" value="Genomic_DNA"/>
</dbReference>
<proteinExistence type="predicted"/>
<protein>
    <submittedName>
        <fullName evidence="1">Uncharacterized protein</fullName>
    </submittedName>
</protein>
<dbReference type="GO" id="GO:0009772">
    <property type="term" value="P:photosynthetic electron transport in photosystem II"/>
    <property type="evidence" value="ECO:0007669"/>
    <property type="project" value="InterPro"/>
</dbReference>
<evidence type="ECO:0000313" key="1">
    <source>
        <dbReference type="EMBL" id="EYU30264.1"/>
    </source>
</evidence>
<keyword evidence="2" id="KW-1185">Reference proteome</keyword>
<dbReference type="InterPro" id="IPR036854">
    <property type="entry name" value="Photo_II_D1/D2_sf"/>
</dbReference>
<evidence type="ECO:0000313" key="2">
    <source>
        <dbReference type="Proteomes" id="UP000030748"/>
    </source>
</evidence>
<reference evidence="1 2" key="1">
    <citation type="journal article" date="2013" name="Proc. Natl. Acad. Sci. U.S.A.">
        <title>Fine-scale variation in meiotic recombination in Mimulus inferred from population shotgun sequencing.</title>
        <authorList>
            <person name="Hellsten U."/>
            <person name="Wright K.M."/>
            <person name="Jenkins J."/>
            <person name="Shu S."/>
            <person name="Yuan Y."/>
            <person name="Wessler S.R."/>
            <person name="Schmutz J."/>
            <person name="Willis J.H."/>
            <person name="Rokhsar D.S."/>
        </authorList>
    </citation>
    <scope>NUCLEOTIDE SEQUENCE [LARGE SCALE GENOMIC DNA]</scope>
    <source>
        <strain evidence="2">cv. DUN x IM62</strain>
    </source>
</reference>
<sequence length="75" mass="7771">MIGVSDVLGAALLCGIHGDTGENTLFEDGDGANTALGAVGLAMNLRPYDLVSQEIRAPHENRILSEEVLPPGNAL</sequence>
<dbReference type="STRING" id="4155.A0A022QRQ5"/>